<dbReference type="Gene3D" id="2.60.40.1280">
    <property type="match status" value="1"/>
</dbReference>
<keyword evidence="5" id="KW-0572">Peptidoglycan-anchor</keyword>
<evidence type="ECO:0000256" key="3">
    <source>
        <dbReference type="ARBA" id="ARBA00022525"/>
    </source>
</evidence>
<evidence type="ECO:0000259" key="9">
    <source>
        <dbReference type="Pfam" id="PF17961"/>
    </source>
</evidence>
<dbReference type="Proteomes" id="UP001243212">
    <property type="component" value="Unassembled WGS sequence"/>
</dbReference>
<dbReference type="Pfam" id="PF17802">
    <property type="entry name" value="SpaA"/>
    <property type="match status" value="2"/>
</dbReference>
<evidence type="ECO:0000256" key="7">
    <source>
        <dbReference type="SAM" id="SignalP"/>
    </source>
</evidence>
<dbReference type="InterPro" id="IPR013783">
    <property type="entry name" value="Ig-like_fold"/>
</dbReference>
<dbReference type="InterPro" id="IPR041033">
    <property type="entry name" value="SpaA_PFL_dom_1"/>
</dbReference>
<dbReference type="EMBL" id="JAUSQX010000001">
    <property type="protein sequence ID" value="MDP9805742.1"/>
    <property type="molecule type" value="Genomic_DNA"/>
</dbReference>
<name>A0ABT9NEC7_9ACTO</name>
<sequence>MRISMKRVWAMFVVFLLTFGGVMAVAGQAQAATQEVQLSGLTLKRAGLQWEFTGSANVAGKITSVTVKSAAFGNGNRKLKSPNALNQILVNGQAQSRNITSPYLDVNSLALNHSGDTVTLTPTAPISVNASDSVTAKLHWQTAPVPRDVEKDMAVVVTIETLDPVPPDPTEEPTQPEPPAPDPGADPTTPPEPPAPDPGADPTTPPEPPAPDPGADPGSGSGSTTGASFEFDGTPGSLFISLGKGCEETGPLNGTFTLTNTANGTSVEIAVIDGKGSVKNLSQGTYTLKQTGAAAGYTASPDVKYVHVDQAGNVCVSDDAGGCGATGGSGSSGVVVNREFKTTNPAGQASMSVGNENLAVIHGNENPLLPARPGSEISGARVVSPNTQGVARLKFDVEINEPVNPGDYFYIDLSDVFAFGELTAVSEFVVPIIDQTKGKTVAYVIAESTEPSHVTKDISKRGKVIFTSEVFGSNSVKLTGVDIPVNFDRYTAAQPGTYAADVSVGGYKVQGENLYVVYPKLFNQDNGLSAGIILNKASFAGDFEVISYVNANDITANGTNVRTNRTSGRPFHATVTLPNGSASPSFRVYEVDRSVAMPASLAVDDEWLKNNAREIEPSTSGLGIRRRFNLPSRTNNQYIIRSNFSLAPEDQNGAKAEISAVSGNLRSGGGTFFGQTGGGGSAQVEALPPSVTPGLAEFVNCNDPDPQPQDVTVSVTKVDSDNTALPLSGAEFTLYPSDQDGDPDYTQAKVLSNRQGSNEHTATLQGDGGVYHLVETKAPDGYSLLLHPVTFSLVRGSDGTVNFKLKETGGTLIKGHVDTSSGVPVVRIQVADVKTGQLPHTGGVGVVPNALAGLAVIVGGMYLGRRNTAV</sequence>
<evidence type="ECO:0000256" key="1">
    <source>
        <dbReference type="ARBA" id="ARBA00004168"/>
    </source>
</evidence>
<dbReference type="Gene3D" id="2.60.40.10">
    <property type="entry name" value="Immunoglobulins"/>
    <property type="match status" value="2"/>
</dbReference>
<feature type="region of interest" description="Disordered" evidence="6">
    <location>
        <begin position="162"/>
        <end position="234"/>
    </location>
</feature>
<accession>A0ABT9NEC7</accession>
<dbReference type="RefSeq" id="WP_307682005.1">
    <property type="nucleotide sequence ID" value="NZ_JAUSQX010000001.1"/>
</dbReference>
<evidence type="ECO:0000313" key="11">
    <source>
        <dbReference type="Proteomes" id="UP001243212"/>
    </source>
</evidence>
<evidence type="ECO:0000256" key="6">
    <source>
        <dbReference type="SAM" id="MobiDB-lite"/>
    </source>
</evidence>
<dbReference type="InterPro" id="IPR011252">
    <property type="entry name" value="Fibrogen-bd_dom1"/>
</dbReference>
<evidence type="ECO:0000256" key="2">
    <source>
        <dbReference type="ARBA" id="ARBA00022512"/>
    </source>
</evidence>
<feature type="domain" description="SpaA-like prealbumin fold" evidence="8">
    <location>
        <begin position="247"/>
        <end position="313"/>
    </location>
</feature>
<gene>
    <name evidence="10" type="ORF">J2S70_000324</name>
</gene>
<feature type="chain" id="PRO_5047414168" evidence="7">
    <location>
        <begin position="32"/>
        <end position="870"/>
    </location>
</feature>
<evidence type="ECO:0000256" key="5">
    <source>
        <dbReference type="ARBA" id="ARBA00023088"/>
    </source>
</evidence>
<evidence type="ECO:0000259" key="8">
    <source>
        <dbReference type="Pfam" id="PF17802"/>
    </source>
</evidence>
<reference evidence="10 11" key="1">
    <citation type="submission" date="2023-07" db="EMBL/GenBank/DDBJ databases">
        <title>Sequencing the genomes of 1000 actinobacteria strains.</title>
        <authorList>
            <person name="Klenk H.-P."/>
        </authorList>
    </citation>
    <scope>NUCLEOTIDE SEQUENCE [LARGE SCALE GENOMIC DNA]</scope>
    <source>
        <strain evidence="10 11">DSM 17163</strain>
    </source>
</reference>
<dbReference type="InterPro" id="IPR008966">
    <property type="entry name" value="Adhesion_dom_sf"/>
</dbReference>
<keyword evidence="2" id="KW-0134">Cell wall</keyword>
<keyword evidence="3" id="KW-0964">Secreted</keyword>
<evidence type="ECO:0000256" key="4">
    <source>
        <dbReference type="ARBA" id="ARBA00022729"/>
    </source>
</evidence>
<keyword evidence="11" id="KW-1185">Reference proteome</keyword>
<feature type="compositionally biased region" description="Pro residues" evidence="6">
    <location>
        <begin position="175"/>
        <end position="214"/>
    </location>
</feature>
<feature type="domain" description="SDR-like Ig" evidence="9">
    <location>
        <begin position="389"/>
        <end position="494"/>
    </location>
</feature>
<dbReference type="SUPFAM" id="SSF49401">
    <property type="entry name" value="Bacterial adhesins"/>
    <property type="match status" value="1"/>
</dbReference>
<organism evidence="10 11">
    <name type="scientific">Trueperella bonasi</name>
    <dbReference type="NCBI Taxonomy" id="312286"/>
    <lineage>
        <taxon>Bacteria</taxon>
        <taxon>Bacillati</taxon>
        <taxon>Actinomycetota</taxon>
        <taxon>Actinomycetes</taxon>
        <taxon>Actinomycetales</taxon>
        <taxon>Actinomycetaceae</taxon>
        <taxon>Trueperella</taxon>
    </lineage>
</organism>
<keyword evidence="4 7" id="KW-0732">Signal</keyword>
<comment type="subcellular location">
    <subcellularLocation>
        <location evidence="1">Secreted</location>
        <location evidence="1">Cell wall</location>
        <topology evidence="1">Peptidoglycan-anchor</topology>
    </subcellularLocation>
</comment>
<dbReference type="InterPro" id="IPR041171">
    <property type="entry name" value="SDR_Ig"/>
</dbReference>
<proteinExistence type="predicted"/>
<protein>
    <submittedName>
        <fullName evidence="10">Surface anchored protein</fullName>
    </submittedName>
</protein>
<comment type="caution">
    <text evidence="10">The sequence shown here is derived from an EMBL/GenBank/DDBJ whole genome shotgun (WGS) entry which is preliminary data.</text>
</comment>
<dbReference type="Pfam" id="PF17961">
    <property type="entry name" value="Big_8"/>
    <property type="match status" value="1"/>
</dbReference>
<dbReference type="Gene3D" id="2.60.40.1290">
    <property type="match status" value="1"/>
</dbReference>
<evidence type="ECO:0000313" key="10">
    <source>
        <dbReference type="EMBL" id="MDP9805742.1"/>
    </source>
</evidence>
<feature type="domain" description="SpaA-like prealbumin fold" evidence="8">
    <location>
        <begin position="712"/>
        <end position="802"/>
    </location>
</feature>
<feature type="signal peptide" evidence="7">
    <location>
        <begin position="1"/>
        <end position="31"/>
    </location>
</feature>